<dbReference type="FunFam" id="3.30.1460.50:FF:000007">
    <property type="entry name" value="Autophagy-related protein 3"/>
    <property type="match status" value="1"/>
</dbReference>
<feature type="coiled-coil region" evidence="11">
    <location>
        <begin position="103"/>
        <end position="145"/>
    </location>
</feature>
<dbReference type="InParanoid" id="A0A1Y1XCP1"/>
<keyword evidence="11" id="KW-0175">Coiled coil</keyword>
<dbReference type="GO" id="GO:0015031">
    <property type="term" value="P:protein transport"/>
    <property type="evidence" value="ECO:0007669"/>
    <property type="project" value="UniProtKB-KW"/>
</dbReference>
<dbReference type="EMBL" id="MCFE01000647">
    <property type="protein sequence ID" value="ORX83196.1"/>
    <property type="molecule type" value="Genomic_DNA"/>
</dbReference>
<reference evidence="12 13" key="1">
    <citation type="submission" date="2016-07" db="EMBL/GenBank/DDBJ databases">
        <title>Pervasive Adenine N6-methylation of Active Genes in Fungi.</title>
        <authorList>
            <consortium name="DOE Joint Genome Institute"/>
            <person name="Mondo S.J."/>
            <person name="Dannebaum R.O."/>
            <person name="Kuo R.C."/>
            <person name="Labutti K."/>
            <person name="Haridas S."/>
            <person name="Kuo A."/>
            <person name="Salamov A."/>
            <person name="Ahrendt S.R."/>
            <person name="Lipzen A."/>
            <person name="Sullivan W."/>
            <person name="Andreopoulos W.B."/>
            <person name="Clum A."/>
            <person name="Lindquist E."/>
            <person name="Daum C."/>
            <person name="Ramamoorthy G.K."/>
            <person name="Gryganskyi A."/>
            <person name="Culley D."/>
            <person name="Magnuson J.K."/>
            <person name="James T.Y."/>
            <person name="O'Malley M.A."/>
            <person name="Stajich J.E."/>
            <person name="Spatafora J.W."/>
            <person name="Visel A."/>
            <person name="Grigoriev I.V."/>
        </authorList>
    </citation>
    <scope>NUCLEOTIDE SEQUENCE [LARGE SCALE GENOMIC DNA]</scope>
    <source>
        <strain evidence="12 13">CBS 931.73</strain>
    </source>
</reference>
<name>A0A1Y1XCP1_9FUNG</name>
<evidence type="ECO:0000256" key="10">
    <source>
        <dbReference type="ARBA" id="ARBA00033139"/>
    </source>
</evidence>
<evidence type="ECO:0000256" key="8">
    <source>
        <dbReference type="ARBA" id="ARBA00023006"/>
    </source>
</evidence>
<evidence type="ECO:0000256" key="9">
    <source>
        <dbReference type="ARBA" id="ARBA00032144"/>
    </source>
</evidence>
<sequence length="305" mass="35492">MHSVQSLFFDLREYLNPVLKNSKFKETGVLTPEEFVAAGDFLVYKCPTWSWAAGIPSKRREYLPADKQYLVTRNVPCLKRVKQMEYSEEGNEEIEADGEDGWVATHSNRVGNKEEEIQEIEGEDIEEEEDIIQRTAELALQEQEENTLPDNLDEIPDMDDDFEEIVEDEDPATYNQAADDNNDNILKTRTYDLSITYDKYYQTPRVWLFGYDENRNPLTTDQVFEDISQDHAKKTVTIETHPHENLQLASIHPCRHANVMKKILERLSESGREELRVDQYMVIFLKFISSVLPTIDYDYTISMNG</sequence>
<comment type="similarity">
    <text evidence="2">Belongs to the ATG3 family.</text>
</comment>
<comment type="subcellular location">
    <subcellularLocation>
        <location evidence="1">Cytoplasm</location>
    </subcellularLocation>
</comment>
<evidence type="ECO:0000256" key="6">
    <source>
        <dbReference type="ARBA" id="ARBA00022786"/>
    </source>
</evidence>
<keyword evidence="5" id="KW-0963">Cytoplasm</keyword>
<evidence type="ECO:0000256" key="5">
    <source>
        <dbReference type="ARBA" id="ARBA00022490"/>
    </source>
</evidence>
<comment type="caution">
    <text evidence="12">The sequence shown here is derived from an EMBL/GenBank/DDBJ whole genome shotgun (WGS) entry which is preliminary data.</text>
</comment>
<evidence type="ECO:0000313" key="12">
    <source>
        <dbReference type="EMBL" id="ORX83196.1"/>
    </source>
</evidence>
<dbReference type="AlphaFoldDB" id="A0A1Y1XCP1"/>
<organism evidence="12 13">
    <name type="scientific">Basidiobolus meristosporus CBS 931.73</name>
    <dbReference type="NCBI Taxonomy" id="1314790"/>
    <lineage>
        <taxon>Eukaryota</taxon>
        <taxon>Fungi</taxon>
        <taxon>Fungi incertae sedis</taxon>
        <taxon>Zoopagomycota</taxon>
        <taxon>Entomophthoromycotina</taxon>
        <taxon>Basidiobolomycetes</taxon>
        <taxon>Basidiobolales</taxon>
        <taxon>Basidiobolaceae</taxon>
        <taxon>Basidiobolus</taxon>
    </lineage>
</organism>
<dbReference type="STRING" id="1314790.A0A1Y1XCP1"/>
<dbReference type="GO" id="GO:0000407">
    <property type="term" value="C:phagophore assembly site"/>
    <property type="evidence" value="ECO:0007669"/>
    <property type="project" value="TreeGrafter"/>
</dbReference>
<dbReference type="GO" id="GO:0044804">
    <property type="term" value="P:nucleophagy"/>
    <property type="evidence" value="ECO:0007669"/>
    <property type="project" value="TreeGrafter"/>
</dbReference>
<accession>A0A1Y1XCP1</accession>
<dbReference type="OrthoDB" id="1584384at2759"/>
<keyword evidence="7" id="KW-0653">Protein transport</keyword>
<dbReference type="InterPro" id="IPR007135">
    <property type="entry name" value="Atg3/Atg10"/>
</dbReference>
<protein>
    <recommendedName>
        <fullName evidence="3">Autophagy-related protein 3</fullName>
    </recommendedName>
    <alternativeName>
        <fullName evidence="9 10">Autophagy-related E2-like conjugation enzyme ATG3</fullName>
    </alternativeName>
</protein>
<dbReference type="Gene3D" id="3.30.1460.50">
    <property type="match status" value="1"/>
</dbReference>
<dbReference type="FunCoup" id="A0A1Y1XCP1">
    <property type="interactions" value="984"/>
</dbReference>
<dbReference type="GO" id="GO:0019776">
    <property type="term" value="F:Atg8-family ligase activity"/>
    <property type="evidence" value="ECO:0007669"/>
    <property type="project" value="TreeGrafter"/>
</dbReference>
<evidence type="ECO:0000256" key="4">
    <source>
        <dbReference type="ARBA" id="ARBA00022448"/>
    </source>
</evidence>
<keyword evidence="4" id="KW-0813">Transport</keyword>
<evidence type="ECO:0000256" key="1">
    <source>
        <dbReference type="ARBA" id="ARBA00004496"/>
    </source>
</evidence>
<evidence type="ECO:0000256" key="7">
    <source>
        <dbReference type="ARBA" id="ARBA00022927"/>
    </source>
</evidence>
<dbReference type="GO" id="GO:0005829">
    <property type="term" value="C:cytosol"/>
    <property type="evidence" value="ECO:0007669"/>
    <property type="project" value="TreeGrafter"/>
</dbReference>
<dbReference type="Proteomes" id="UP000193498">
    <property type="component" value="Unassembled WGS sequence"/>
</dbReference>
<gene>
    <name evidence="12" type="ORF">K493DRAFT_269782</name>
</gene>
<evidence type="ECO:0000256" key="11">
    <source>
        <dbReference type="SAM" id="Coils"/>
    </source>
</evidence>
<dbReference type="GO" id="GO:0000045">
    <property type="term" value="P:autophagosome assembly"/>
    <property type="evidence" value="ECO:0007669"/>
    <property type="project" value="TreeGrafter"/>
</dbReference>
<keyword evidence="13" id="KW-1185">Reference proteome</keyword>
<dbReference type="GO" id="GO:0061723">
    <property type="term" value="P:glycophagy"/>
    <property type="evidence" value="ECO:0007669"/>
    <property type="project" value="TreeGrafter"/>
</dbReference>
<dbReference type="PANTHER" id="PTHR12866">
    <property type="entry name" value="UBIQUITIN-LIKE-CONJUGATING ENZYME ATG3"/>
    <property type="match status" value="1"/>
</dbReference>
<evidence type="ECO:0000313" key="13">
    <source>
        <dbReference type="Proteomes" id="UP000193498"/>
    </source>
</evidence>
<keyword evidence="8" id="KW-0072">Autophagy</keyword>
<dbReference type="Pfam" id="PF03987">
    <property type="entry name" value="Autophagy_act_C"/>
    <property type="match status" value="1"/>
</dbReference>
<keyword evidence="6" id="KW-0833">Ubl conjugation pathway</keyword>
<evidence type="ECO:0000256" key="3">
    <source>
        <dbReference type="ARBA" id="ARBA00018067"/>
    </source>
</evidence>
<dbReference type="PANTHER" id="PTHR12866:SF2">
    <property type="entry name" value="UBIQUITIN-LIKE-CONJUGATING ENZYME ATG3"/>
    <property type="match status" value="1"/>
</dbReference>
<proteinExistence type="inferred from homology"/>
<evidence type="ECO:0000256" key="2">
    <source>
        <dbReference type="ARBA" id="ARBA00007683"/>
    </source>
</evidence>
<dbReference type="GO" id="GO:0000422">
    <property type="term" value="P:autophagy of mitochondrion"/>
    <property type="evidence" value="ECO:0007669"/>
    <property type="project" value="TreeGrafter"/>
</dbReference>